<accession>A0A843YSC9</accession>
<dbReference type="Proteomes" id="UP000451565">
    <property type="component" value="Unassembled WGS sequence"/>
</dbReference>
<comment type="caution">
    <text evidence="3">The sequence shown here is derived from an EMBL/GenBank/DDBJ whole genome shotgun (WGS) entry which is preliminary data.</text>
</comment>
<evidence type="ECO:0000256" key="1">
    <source>
        <dbReference type="SAM" id="MobiDB-lite"/>
    </source>
</evidence>
<name>A0A843YSC9_9BURK</name>
<feature type="region of interest" description="Disordered" evidence="1">
    <location>
        <begin position="36"/>
        <end position="64"/>
    </location>
</feature>
<evidence type="ECO:0000313" key="3">
    <source>
        <dbReference type="EMBL" id="MQR02475.1"/>
    </source>
</evidence>
<gene>
    <name evidence="3" type="ORF">GEV47_17505</name>
</gene>
<feature type="transmembrane region" description="Helical" evidence="2">
    <location>
        <begin position="14"/>
        <end position="32"/>
    </location>
</feature>
<feature type="compositionally biased region" description="Polar residues" evidence="1">
    <location>
        <begin position="38"/>
        <end position="53"/>
    </location>
</feature>
<evidence type="ECO:0000256" key="2">
    <source>
        <dbReference type="SAM" id="Phobius"/>
    </source>
</evidence>
<keyword evidence="2" id="KW-0472">Membrane</keyword>
<keyword evidence="2" id="KW-1133">Transmembrane helix</keyword>
<dbReference type="AlphaFoldDB" id="A0A843YSC9"/>
<organism evidence="3 4">
    <name type="scientific">Glaciimonas soli</name>
    <dbReference type="NCBI Taxonomy" id="2590999"/>
    <lineage>
        <taxon>Bacteria</taxon>
        <taxon>Pseudomonadati</taxon>
        <taxon>Pseudomonadota</taxon>
        <taxon>Betaproteobacteria</taxon>
        <taxon>Burkholderiales</taxon>
        <taxon>Oxalobacteraceae</taxon>
        <taxon>Glaciimonas</taxon>
    </lineage>
</organism>
<dbReference type="EMBL" id="WINI01000009">
    <property type="protein sequence ID" value="MQR02475.1"/>
    <property type="molecule type" value="Genomic_DNA"/>
</dbReference>
<keyword evidence="4" id="KW-1185">Reference proteome</keyword>
<reference evidence="3 4" key="1">
    <citation type="submission" date="2019-10" db="EMBL/GenBank/DDBJ databases">
        <title>Glaciimonas soli sp. nov., a psychrophilic bacterium isolated from the forest soil of a high elevation mountain in Taiwan.</title>
        <authorList>
            <person name="Wang L.-T."/>
            <person name="Shieh W.Y."/>
        </authorList>
    </citation>
    <scope>NUCLEOTIDE SEQUENCE [LARGE SCALE GENOMIC DNA]</scope>
    <source>
        <strain evidence="3 4">GS1</strain>
    </source>
</reference>
<sequence>MKHILDWIVANKEWVFSGIGASALSLLVGVFARKKKASPTQSQTSGKNSTNIQAGGDINIGSKK</sequence>
<protein>
    <submittedName>
        <fullName evidence="3">Uncharacterized protein</fullName>
    </submittedName>
</protein>
<evidence type="ECO:0000313" key="4">
    <source>
        <dbReference type="Proteomes" id="UP000451565"/>
    </source>
</evidence>
<keyword evidence="2" id="KW-0812">Transmembrane</keyword>
<proteinExistence type="predicted"/>